<dbReference type="AlphaFoldDB" id="A0A0F9TLE5"/>
<gene>
    <name evidence="1" type="ORF">LCGC14_0638680</name>
</gene>
<protein>
    <submittedName>
        <fullName evidence="1">Uncharacterized protein</fullName>
    </submittedName>
</protein>
<proteinExistence type="predicted"/>
<evidence type="ECO:0000313" key="1">
    <source>
        <dbReference type="EMBL" id="KKN49866.1"/>
    </source>
</evidence>
<dbReference type="EMBL" id="LAZR01001147">
    <property type="protein sequence ID" value="KKN49866.1"/>
    <property type="molecule type" value="Genomic_DNA"/>
</dbReference>
<accession>A0A0F9TLE5</accession>
<comment type="caution">
    <text evidence="1">The sequence shown here is derived from an EMBL/GenBank/DDBJ whole genome shotgun (WGS) entry which is preliminary data.</text>
</comment>
<sequence length="87" mass="9375">MPLDEGIAEAVHILRAAGIETIESCEGGEGHPFHEPTIRLCGGPGEGFRAYGVAVRAGRQPRAIARIWTVDDGELTGPYWDLIFRSG</sequence>
<reference evidence="1" key="1">
    <citation type="journal article" date="2015" name="Nature">
        <title>Complex archaea that bridge the gap between prokaryotes and eukaryotes.</title>
        <authorList>
            <person name="Spang A."/>
            <person name="Saw J.H."/>
            <person name="Jorgensen S.L."/>
            <person name="Zaremba-Niedzwiedzka K."/>
            <person name="Martijn J."/>
            <person name="Lind A.E."/>
            <person name="van Eijk R."/>
            <person name="Schleper C."/>
            <person name="Guy L."/>
            <person name="Ettema T.J."/>
        </authorList>
    </citation>
    <scope>NUCLEOTIDE SEQUENCE</scope>
</reference>
<name>A0A0F9TLE5_9ZZZZ</name>
<organism evidence="1">
    <name type="scientific">marine sediment metagenome</name>
    <dbReference type="NCBI Taxonomy" id="412755"/>
    <lineage>
        <taxon>unclassified sequences</taxon>
        <taxon>metagenomes</taxon>
        <taxon>ecological metagenomes</taxon>
    </lineage>
</organism>